<sequence>MTDDWLLETVERIHEAALEPALWPALLRRVSVRLDADSAQLMLVDPASGREILGLMEGTDPAAQREYVERYFPHDIRVPRLARSPTGRLLRERTIWTDEERNASPLYHDYQRVHRLFEITGANIGVEGQLGWFGVGRREEVPFEEDRVRLLAALLPHLRQALRTALALAGLEVQRKALGDLWSAKGTALVALDPQGRLLFANRTAEALAAEGLIRLSRRGLGFGRGTARTLLERQLRALAGGMPPAAEPGSVLLLDGAGDRQYGLRFLAVPAEALDAGPRPDGVLLVSIVPLAREAAPSETELARFAALFGVTQAELRVLDSVVSGEALAAYAGRRGISLDTARKQLKALLAKAGCRSQKQLLRLVERFCFLRER</sequence>
<dbReference type="EMBL" id="FWZX01000023">
    <property type="protein sequence ID" value="SMF60064.1"/>
    <property type="molecule type" value="Genomic_DNA"/>
</dbReference>
<dbReference type="AlphaFoldDB" id="A0A1Y6CEI4"/>
<dbReference type="InterPro" id="IPR036388">
    <property type="entry name" value="WH-like_DNA-bd_sf"/>
</dbReference>
<reference evidence="2 3" key="1">
    <citation type="submission" date="2017-04" db="EMBL/GenBank/DDBJ databases">
        <authorList>
            <person name="Afonso C.L."/>
            <person name="Miller P.J."/>
            <person name="Scott M.A."/>
            <person name="Spackman E."/>
            <person name="Goraichik I."/>
            <person name="Dimitrov K.M."/>
            <person name="Suarez D.L."/>
            <person name="Swayne D.E."/>
        </authorList>
    </citation>
    <scope>NUCLEOTIDE SEQUENCE [LARGE SCALE GENOMIC DNA]</scope>
    <source>
        <strain evidence="2 3">USBA 355</strain>
    </source>
</reference>
<dbReference type="STRING" id="560819.SAMN05428998_12311"/>
<organism evidence="2 3">
    <name type="scientific">Tistlia consotensis USBA 355</name>
    <dbReference type="NCBI Taxonomy" id="560819"/>
    <lineage>
        <taxon>Bacteria</taxon>
        <taxon>Pseudomonadati</taxon>
        <taxon>Pseudomonadota</taxon>
        <taxon>Alphaproteobacteria</taxon>
        <taxon>Rhodospirillales</taxon>
        <taxon>Rhodovibrionaceae</taxon>
        <taxon>Tistlia</taxon>
    </lineage>
</organism>
<evidence type="ECO:0000313" key="3">
    <source>
        <dbReference type="Proteomes" id="UP000192917"/>
    </source>
</evidence>
<feature type="domain" description="HTH luxR-type" evidence="1">
    <location>
        <begin position="309"/>
        <end position="366"/>
    </location>
</feature>
<dbReference type="GO" id="GO:0003677">
    <property type="term" value="F:DNA binding"/>
    <property type="evidence" value="ECO:0007669"/>
    <property type="project" value="InterPro"/>
</dbReference>
<dbReference type="SUPFAM" id="SSF46894">
    <property type="entry name" value="C-terminal effector domain of the bipartite response regulators"/>
    <property type="match status" value="1"/>
</dbReference>
<gene>
    <name evidence="2" type="ORF">SAMN05428998_12311</name>
</gene>
<keyword evidence="3" id="KW-1185">Reference proteome</keyword>
<dbReference type="SMART" id="SM00421">
    <property type="entry name" value="HTH_LUXR"/>
    <property type="match status" value="1"/>
</dbReference>
<evidence type="ECO:0000259" key="1">
    <source>
        <dbReference type="SMART" id="SM00421"/>
    </source>
</evidence>
<evidence type="ECO:0000313" key="2">
    <source>
        <dbReference type="EMBL" id="SMF60064.1"/>
    </source>
</evidence>
<dbReference type="InterPro" id="IPR016032">
    <property type="entry name" value="Sig_transdc_resp-reg_C-effctor"/>
</dbReference>
<accession>A0A1Y6CEI4</accession>
<dbReference type="Proteomes" id="UP000192917">
    <property type="component" value="Unassembled WGS sequence"/>
</dbReference>
<dbReference type="SUPFAM" id="SSF55781">
    <property type="entry name" value="GAF domain-like"/>
    <property type="match status" value="1"/>
</dbReference>
<name>A0A1Y6CEI4_9PROT</name>
<dbReference type="GO" id="GO:0006355">
    <property type="term" value="P:regulation of DNA-templated transcription"/>
    <property type="evidence" value="ECO:0007669"/>
    <property type="project" value="InterPro"/>
</dbReference>
<dbReference type="RefSeq" id="WP_085124949.1">
    <property type="nucleotide sequence ID" value="NZ_FWZX01000023.1"/>
</dbReference>
<dbReference type="Gene3D" id="1.10.10.10">
    <property type="entry name" value="Winged helix-like DNA-binding domain superfamily/Winged helix DNA-binding domain"/>
    <property type="match status" value="1"/>
</dbReference>
<proteinExistence type="predicted"/>
<dbReference type="InterPro" id="IPR000792">
    <property type="entry name" value="Tscrpt_reg_LuxR_C"/>
</dbReference>
<protein>
    <recommendedName>
        <fullName evidence="1">HTH luxR-type domain-containing protein</fullName>
    </recommendedName>
</protein>